<accession>A0A5N6EIC1</accession>
<sequence length="173" mass="19215">MPRTGQLSNVKWLLDPRSECYVCKDKSYFCAGILGSGFEKSTGTSDMQSQEEWSSLTAGEYVHSSATNYPLGPDRTKAGINVSQTAVWLCCMSTRPSCFLSFLGWKLSIGTCSEFQGSPVPSEAFLQIPPSAERVVRRVKSFLGLPRALFFYDQETNNLHHPLKLSHLALQKP</sequence>
<name>A0A5N6EIC1_9EURO</name>
<dbReference type="Proteomes" id="UP000326799">
    <property type="component" value="Unassembled WGS sequence"/>
</dbReference>
<evidence type="ECO:0000313" key="1">
    <source>
        <dbReference type="EMBL" id="KAB8216160.1"/>
    </source>
</evidence>
<proteinExistence type="predicted"/>
<evidence type="ECO:0000313" key="2">
    <source>
        <dbReference type="Proteomes" id="UP000326799"/>
    </source>
</evidence>
<gene>
    <name evidence="1" type="ORF">BDV33DRAFT_179511</name>
</gene>
<protein>
    <submittedName>
        <fullName evidence="1">Uncharacterized protein</fullName>
    </submittedName>
</protein>
<keyword evidence="2" id="KW-1185">Reference proteome</keyword>
<organism evidence="1 2">
    <name type="scientific">Aspergillus novoparasiticus</name>
    <dbReference type="NCBI Taxonomy" id="986946"/>
    <lineage>
        <taxon>Eukaryota</taxon>
        <taxon>Fungi</taxon>
        <taxon>Dikarya</taxon>
        <taxon>Ascomycota</taxon>
        <taxon>Pezizomycotina</taxon>
        <taxon>Eurotiomycetes</taxon>
        <taxon>Eurotiomycetidae</taxon>
        <taxon>Eurotiales</taxon>
        <taxon>Aspergillaceae</taxon>
        <taxon>Aspergillus</taxon>
        <taxon>Aspergillus subgen. Circumdati</taxon>
    </lineage>
</organism>
<dbReference type="AlphaFoldDB" id="A0A5N6EIC1"/>
<dbReference type="EMBL" id="ML733486">
    <property type="protein sequence ID" value="KAB8216160.1"/>
    <property type="molecule type" value="Genomic_DNA"/>
</dbReference>
<reference evidence="1 2" key="1">
    <citation type="submission" date="2019-04" db="EMBL/GenBank/DDBJ databases">
        <title>Fungal friends and foes A comparative genomics study of 23 Aspergillus species from section Flavi.</title>
        <authorList>
            <consortium name="DOE Joint Genome Institute"/>
            <person name="Kjaerbolling I."/>
            <person name="Vesth T.C."/>
            <person name="Frisvad J.C."/>
            <person name="Nybo J.L."/>
            <person name="Theobald S."/>
            <person name="Kildgaard S."/>
            <person name="Petersen T.I."/>
            <person name="Kuo A."/>
            <person name="Sato A."/>
            <person name="Lyhne E.K."/>
            <person name="Kogle M.E."/>
            <person name="Wiebenga A."/>
            <person name="Kun R.S."/>
            <person name="Lubbers R.J."/>
            <person name="Makela M.R."/>
            <person name="Barry K."/>
            <person name="Chovatia M."/>
            <person name="Clum A."/>
            <person name="Daum C."/>
            <person name="Haridas S."/>
            <person name="He G."/>
            <person name="LaButti K."/>
            <person name="Lipzen A."/>
            <person name="Mondo S."/>
            <person name="Pangilinan J."/>
            <person name="Riley R."/>
            <person name="Salamov A."/>
            <person name="Simmons B.A."/>
            <person name="Magnuson J.K."/>
            <person name="Henrissat B."/>
            <person name="Mortensen U.H."/>
            <person name="Larsen T.O."/>
            <person name="De vries R.P."/>
            <person name="Grigoriev I.V."/>
            <person name="Machida M."/>
            <person name="Baker S.E."/>
            <person name="Andersen M.R."/>
        </authorList>
    </citation>
    <scope>NUCLEOTIDE SEQUENCE [LARGE SCALE GENOMIC DNA]</scope>
    <source>
        <strain evidence="1 2">CBS 126849</strain>
    </source>
</reference>